<accession>A0AAE2DHD2</accession>
<evidence type="ECO:0008006" key="3">
    <source>
        <dbReference type="Google" id="ProtNLM"/>
    </source>
</evidence>
<dbReference type="RefSeq" id="WP_028617420.1">
    <property type="nucleotide sequence ID" value="NZ_JTGH01000029.1"/>
</dbReference>
<dbReference type="AlphaFoldDB" id="A0AAE2DHD2"/>
<reference evidence="1 2" key="1">
    <citation type="submission" date="2014-11" db="EMBL/GenBank/DDBJ databases">
        <title>Draft genome sequence of Pseudomonas fluorescens strains SF4c SF39a.</title>
        <authorList>
            <person name="Underwood G.E."/>
            <person name="Ly L.K."/>
            <person name="Bitzer A.S."/>
            <person name="Godino A."/>
            <person name="Bucci V."/>
            <person name="Fischer S."/>
            <person name="Silby M.W."/>
        </authorList>
    </citation>
    <scope>NUCLEOTIDE SEQUENCE [LARGE SCALE GENOMIC DNA]</scope>
    <source>
        <strain evidence="1 2">SF4c</strain>
    </source>
</reference>
<name>A0AAE2DHD2_PSEFL</name>
<protein>
    <recommendedName>
        <fullName evidence="3">Nucleoid-associated protein</fullName>
    </recommendedName>
</protein>
<gene>
    <name evidence="1" type="ORF">QS95_26400</name>
</gene>
<proteinExistence type="predicted"/>
<evidence type="ECO:0000313" key="1">
    <source>
        <dbReference type="EMBL" id="KIF55717.1"/>
    </source>
</evidence>
<organism evidence="1 2">
    <name type="scientific">Pseudomonas fluorescens</name>
    <dbReference type="NCBI Taxonomy" id="294"/>
    <lineage>
        <taxon>Bacteria</taxon>
        <taxon>Pseudomonadati</taxon>
        <taxon>Pseudomonadota</taxon>
        <taxon>Gammaproteobacteria</taxon>
        <taxon>Pseudomonadales</taxon>
        <taxon>Pseudomonadaceae</taxon>
        <taxon>Pseudomonas</taxon>
    </lineage>
</organism>
<evidence type="ECO:0000313" key="2">
    <source>
        <dbReference type="Proteomes" id="UP000031587"/>
    </source>
</evidence>
<sequence length="350" mass="38486">MSFFSDEEIDSLKITRMILHVVGTKSFEAQPERALEEEGFFIGKIVDMAAAPVFMFKAVSTTRNEIEAIATGVIPFVDGAQSLAASFSRAHVGGSADGVLLMFELSVKDPNVKIYSLIKYDYKLALEQNDGAPGNTLRRIVNALVDEKKAIQKTALVRVISGAADKNISATDRTKHGVDLADYFADFLSVTRDVSDTELSELTRRVLKAALQACIEHLPGQDVAKALKKAQANLGTRKLIDEDAIVEAVMLAAGHPKDEKIAGRLEKETRTRVKKSKLHELSFEPDRKILRQPYMRKIVTTEGVTILFPDRAENPNVKVVELKGGKKQIIVDTDRVTEDSVVTPKPGQPT</sequence>
<comment type="caution">
    <text evidence="1">The sequence shown here is derived from an EMBL/GenBank/DDBJ whole genome shotgun (WGS) entry which is preliminary data.</text>
</comment>
<dbReference type="EMBL" id="JTGH01000029">
    <property type="protein sequence ID" value="KIF55717.1"/>
    <property type="molecule type" value="Genomic_DNA"/>
</dbReference>
<dbReference type="Proteomes" id="UP000031587">
    <property type="component" value="Unassembled WGS sequence"/>
</dbReference>